<protein>
    <submittedName>
        <fullName evidence="2">Uncharacterized protein</fullName>
    </submittedName>
</protein>
<feature type="region of interest" description="Disordered" evidence="1">
    <location>
        <begin position="1"/>
        <end position="64"/>
    </location>
</feature>
<dbReference type="AlphaFoldDB" id="A0A2C5YBR5"/>
<dbReference type="Proteomes" id="UP000226431">
    <property type="component" value="Unassembled WGS sequence"/>
</dbReference>
<evidence type="ECO:0000313" key="3">
    <source>
        <dbReference type="Proteomes" id="UP000226431"/>
    </source>
</evidence>
<feature type="compositionally biased region" description="Acidic residues" evidence="1">
    <location>
        <begin position="113"/>
        <end position="123"/>
    </location>
</feature>
<feature type="compositionally biased region" description="Acidic residues" evidence="1">
    <location>
        <begin position="41"/>
        <end position="50"/>
    </location>
</feature>
<accession>A0A2C5YBR5</accession>
<feature type="region of interest" description="Disordered" evidence="1">
    <location>
        <begin position="96"/>
        <end position="157"/>
    </location>
</feature>
<dbReference type="OrthoDB" id="1938992at2759"/>
<comment type="caution">
    <text evidence="2">The sequence shown here is derived from an EMBL/GenBank/DDBJ whole genome shotgun (WGS) entry which is preliminary data.</text>
</comment>
<keyword evidence="3" id="KW-1185">Reference proteome</keyword>
<reference evidence="2 3" key="1">
    <citation type="submission" date="2017-06" db="EMBL/GenBank/DDBJ databases">
        <title>Ant-infecting Ophiocordyceps genomes reveal a high diversity of potential behavioral manipulation genes and a possible major role for enterotoxins.</title>
        <authorList>
            <person name="De Bekker C."/>
            <person name="Evans H.C."/>
            <person name="Brachmann A."/>
            <person name="Hughes D.P."/>
        </authorList>
    </citation>
    <scope>NUCLEOTIDE SEQUENCE [LARGE SCALE GENOMIC DNA]</scope>
    <source>
        <strain evidence="2 3">Map16</strain>
    </source>
</reference>
<name>A0A2C5YBR5_9HYPO</name>
<dbReference type="STRING" id="2004952.A0A2C5YBR5"/>
<proteinExistence type="predicted"/>
<organism evidence="2 3">
    <name type="scientific">Ophiocordyceps camponoti-rufipedis</name>
    <dbReference type="NCBI Taxonomy" id="2004952"/>
    <lineage>
        <taxon>Eukaryota</taxon>
        <taxon>Fungi</taxon>
        <taxon>Dikarya</taxon>
        <taxon>Ascomycota</taxon>
        <taxon>Pezizomycotina</taxon>
        <taxon>Sordariomycetes</taxon>
        <taxon>Hypocreomycetidae</taxon>
        <taxon>Hypocreales</taxon>
        <taxon>Ophiocordycipitaceae</taxon>
        <taxon>Ophiocordyceps</taxon>
    </lineage>
</organism>
<evidence type="ECO:0000313" key="2">
    <source>
        <dbReference type="EMBL" id="PHH75518.1"/>
    </source>
</evidence>
<sequence>MAPVSRSARLGAEGLQHRARNRGAAVASRHEKRRRVTAAASDDDDGEGDGEAPRRSRKKLRLGDGLLARHAFGEGGAAEVKAAEVKAAEVKATTSDLMDTHTHTHALAGGAMADDDDGEDDDEQRVKGGNGTETDMDTLRPTARSSSQGRKLRSQEATRFKSELSAYFADYDEVIGNDAKEQRW</sequence>
<dbReference type="EMBL" id="NJES01000212">
    <property type="protein sequence ID" value="PHH75518.1"/>
    <property type="molecule type" value="Genomic_DNA"/>
</dbReference>
<gene>
    <name evidence="2" type="ORF">CDD80_2315</name>
</gene>
<evidence type="ECO:0000256" key="1">
    <source>
        <dbReference type="SAM" id="MobiDB-lite"/>
    </source>
</evidence>